<dbReference type="PROSITE" id="PS50893">
    <property type="entry name" value="ABC_TRANSPORTER_2"/>
    <property type="match status" value="1"/>
</dbReference>
<dbReference type="PANTHER" id="PTHR43166">
    <property type="entry name" value="AMINO ACID IMPORT ATP-BINDING PROTEIN"/>
    <property type="match status" value="1"/>
</dbReference>
<dbReference type="GO" id="GO:0015416">
    <property type="term" value="F:ABC-type phosphonate transporter activity"/>
    <property type="evidence" value="ECO:0007669"/>
    <property type="project" value="InterPro"/>
</dbReference>
<dbReference type="InterPro" id="IPR027417">
    <property type="entry name" value="P-loop_NTPase"/>
</dbReference>
<feature type="domain" description="ABC transporter" evidence="8">
    <location>
        <begin position="14"/>
        <end position="246"/>
    </location>
</feature>
<keyword evidence="10" id="KW-1185">Reference proteome</keyword>
<dbReference type="Proteomes" id="UP001143370">
    <property type="component" value="Unassembled WGS sequence"/>
</dbReference>
<dbReference type="AlphaFoldDB" id="A0A9W6J774"/>
<keyword evidence="5 9" id="KW-0067">ATP-binding</keyword>
<dbReference type="GO" id="GO:0016020">
    <property type="term" value="C:membrane"/>
    <property type="evidence" value="ECO:0007669"/>
    <property type="project" value="InterPro"/>
</dbReference>
<evidence type="ECO:0000313" key="10">
    <source>
        <dbReference type="Proteomes" id="UP001143370"/>
    </source>
</evidence>
<accession>A0A9W6J774</accession>
<dbReference type="PROSITE" id="PS00211">
    <property type="entry name" value="ABC_TRANSPORTER_1"/>
    <property type="match status" value="1"/>
</dbReference>
<evidence type="ECO:0000256" key="6">
    <source>
        <dbReference type="ARBA" id="ARBA00022967"/>
    </source>
</evidence>
<keyword evidence="7" id="KW-0472">Membrane</keyword>
<evidence type="ECO:0000259" key="8">
    <source>
        <dbReference type="PROSITE" id="PS50893"/>
    </source>
</evidence>
<dbReference type="InterPro" id="IPR003593">
    <property type="entry name" value="AAA+_ATPase"/>
</dbReference>
<comment type="caution">
    <text evidence="9">The sequence shown here is derived from an EMBL/GenBank/DDBJ whole genome shotgun (WGS) entry which is preliminary data.</text>
</comment>
<evidence type="ECO:0000256" key="2">
    <source>
        <dbReference type="ARBA" id="ARBA00022448"/>
    </source>
</evidence>
<evidence type="ECO:0000313" key="9">
    <source>
        <dbReference type="EMBL" id="GLK70649.1"/>
    </source>
</evidence>
<dbReference type="PANTHER" id="PTHR43166:SF6">
    <property type="entry name" value="PHOSPHONATES IMPORT ATP-BINDING PROTEIN PHNC"/>
    <property type="match status" value="1"/>
</dbReference>
<dbReference type="InterPro" id="IPR050086">
    <property type="entry name" value="MetN_ABC_transporter-like"/>
</dbReference>
<evidence type="ECO:0000256" key="4">
    <source>
        <dbReference type="ARBA" id="ARBA00022741"/>
    </source>
</evidence>
<dbReference type="InterPro" id="IPR003439">
    <property type="entry name" value="ABC_transporter-like_ATP-bd"/>
</dbReference>
<dbReference type="CDD" id="cd03256">
    <property type="entry name" value="ABC_PhnC_transporter"/>
    <property type="match status" value="1"/>
</dbReference>
<evidence type="ECO:0000256" key="7">
    <source>
        <dbReference type="ARBA" id="ARBA00023136"/>
    </source>
</evidence>
<proteinExistence type="inferred from homology"/>
<dbReference type="GO" id="GO:0005524">
    <property type="term" value="F:ATP binding"/>
    <property type="evidence" value="ECO:0007669"/>
    <property type="project" value="UniProtKB-KW"/>
</dbReference>
<keyword evidence="3" id="KW-1003">Cell membrane</keyword>
<dbReference type="SUPFAM" id="SSF52540">
    <property type="entry name" value="P-loop containing nucleoside triphosphate hydrolases"/>
    <property type="match status" value="1"/>
</dbReference>
<evidence type="ECO:0000256" key="5">
    <source>
        <dbReference type="ARBA" id="ARBA00022840"/>
    </source>
</evidence>
<keyword evidence="6" id="KW-1278">Translocase</keyword>
<evidence type="ECO:0000256" key="3">
    <source>
        <dbReference type="ARBA" id="ARBA00022475"/>
    </source>
</evidence>
<sequence length="246" mass="26592">MVAGPAVMSGDAGIEVVDLAKSFGGRPVFSGLSLRVEKGEFVALVGPSGAGKTTLLRCLVRLVEADDGEIWVAGNAMHRLGGRGLSDARRHIGFIFQQFNLVRRRSALDNVIGGRLASMPFWRVALSLYDVWDLRAAERALARVGLRDRSLLRADRLSGGQQQRVAIARALVQESSVLLADEPIASLDPHAARGVLALLRSLARDDGLTVLCSLHQHDLAREYADRVVAIEDLGSARAPWPARQSM</sequence>
<evidence type="ECO:0000256" key="1">
    <source>
        <dbReference type="ARBA" id="ARBA00005417"/>
    </source>
</evidence>
<keyword evidence="4" id="KW-0547">Nucleotide-binding</keyword>
<dbReference type="InterPro" id="IPR017871">
    <property type="entry name" value="ABC_transporter-like_CS"/>
</dbReference>
<dbReference type="GO" id="GO:0016887">
    <property type="term" value="F:ATP hydrolysis activity"/>
    <property type="evidence" value="ECO:0007669"/>
    <property type="project" value="InterPro"/>
</dbReference>
<protein>
    <submittedName>
        <fullName evidence="9">Phosphonates import ATP-binding protein PhnC</fullName>
    </submittedName>
</protein>
<keyword evidence="2" id="KW-0813">Transport</keyword>
<dbReference type="Gene3D" id="3.40.50.300">
    <property type="entry name" value="P-loop containing nucleotide triphosphate hydrolases"/>
    <property type="match status" value="1"/>
</dbReference>
<gene>
    <name evidence="9" type="primary">phnC_1</name>
    <name evidence="9" type="ORF">GCM10017643_07640</name>
</gene>
<dbReference type="Pfam" id="PF00005">
    <property type="entry name" value="ABC_tran"/>
    <property type="match status" value="1"/>
</dbReference>
<organism evidence="9 10">
    <name type="scientific">Ancylobacter dichloromethanicus</name>
    <dbReference type="NCBI Taxonomy" id="518825"/>
    <lineage>
        <taxon>Bacteria</taxon>
        <taxon>Pseudomonadati</taxon>
        <taxon>Pseudomonadota</taxon>
        <taxon>Alphaproteobacteria</taxon>
        <taxon>Hyphomicrobiales</taxon>
        <taxon>Xanthobacteraceae</taxon>
        <taxon>Ancylobacter</taxon>
    </lineage>
</organism>
<comment type="similarity">
    <text evidence="1">Belongs to the ABC transporter superfamily.</text>
</comment>
<reference evidence="9" key="1">
    <citation type="journal article" date="2014" name="Int. J. Syst. Evol. Microbiol.">
        <title>Complete genome sequence of Corynebacterium casei LMG S-19264T (=DSM 44701T), isolated from a smear-ripened cheese.</title>
        <authorList>
            <consortium name="US DOE Joint Genome Institute (JGI-PGF)"/>
            <person name="Walter F."/>
            <person name="Albersmeier A."/>
            <person name="Kalinowski J."/>
            <person name="Ruckert C."/>
        </authorList>
    </citation>
    <scope>NUCLEOTIDE SEQUENCE</scope>
    <source>
        <strain evidence="9">VKM B-2484</strain>
    </source>
</reference>
<dbReference type="SMART" id="SM00382">
    <property type="entry name" value="AAA"/>
    <property type="match status" value="1"/>
</dbReference>
<dbReference type="EMBL" id="BSFJ01000004">
    <property type="protein sequence ID" value="GLK70649.1"/>
    <property type="molecule type" value="Genomic_DNA"/>
</dbReference>
<dbReference type="InterPro" id="IPR012693">
    <property type="entry name" value="ABC_transpr_PhnC"/>
</dbReference>
<name>A0A9W6J774_9HYPH</name>
<reference evidence="9" key="2">
    <citation type="submission" date="2023-01" db="EMBL/GenBank/DDBJ databases">
        <authorList>
            <person name="Sun Q."/>
            <person name="Evtushenko L."/>
        </authorList>
    </citation>
    <scope>NUCLEOTIDE SEQUENCE</scope>
    <source>
        <strain evidence="9">VKM B-2484</strain>
    </source>
</reference>